<reference evidence="1" key="1">
    <citation type="thesis" date="2020" institute="ProQuest LLC" country="789 East Eisenhower Parkway, Ann Arbor, MI, USA">
        <title>Comparative Genomics and Chromosome Evolution.</title>
        <authorList>
            <person name="Mudd A.B."/>
        </authorList>
    </citation>
    <scope>NUCLEOTIDE SEQUENCE</scope>
    <source>
        <strain evidence="1">1538</strain>
        <tissue evidence="1">Blood</tissue>
    </source>
</reference>
<evidence type="ECO:0000313" key="1">
    <source>
        <dbReference type="EMBL" id="DBA20823.1"/>
    </source>
</evidence>
<keyword evidence="2" id="KW-1185">Reference proteome</keyword>
<comment type="caution">
    <text evidence="1">The sequence shown here is derived from an EMBL/GenBank/DDBJ whole genome shotgun (WGS) entry which is preliminary data.</text>
</comment>
<dbReference type="Proteomes" id="UP001181693">
    <property type="component" value="Unassembled WGS sequence"/>
</dbReference>
<accession>A0AAV3A4Y3</accession>
<proteinExistence type="predicted"/>
<dbReference type="EMBL" id="DYDO01000007">
    <property type="protein sequence ID" value="DBA20823.1"/>
    <property type="molecule type" value="Genomic_DNA"/>
</dbReference>
<organism evidence="1 2">
    <name type="scientific">Pyxicephalus adspersus</name>
    <name type="common">African bullfrog</name>
    <dbReference type="NCBI Taxonomy" id="30357"/>
    <lineage>
        <taxon>Eukaryota</taxon>
        <taxon>Metazoa</taxon>
        <taxon>Chordata</taxon>
        <taxon>Craniata</taxon>
        <taxon>Vertebrata</taxon>
        <taxon>Euteleostomi</taxon>
        <taxon>Amphibia</taxon>
        <taxon>Batrachia</taxon>
        <taxon>Anura</taxon>
        <taxon>Neobatrachia</taxon>
        <taxon>Ranoidea</taxon>
        <taxon>Pyxicephalidae</taxon>
        <taxon>Pyxicephalinae</taxon>
        <taxon>Pyxicephalus</taxon>
    </lineage>
</organism>
<sequence>MYSVSVCKPVCLEFSFKYHGIVGSHGSGSITSLGPLVNEFCCSCNPQLPRPSSYLLNNAWLKKIFRYHRRTEHLNEQTVKLTCAQIPPEPLTFLVKDTFLLSIGH</sequence>
<dbReference type="AlphaFoldDB" id="A0AAV3A4Y3"/>
<name>A0AAV3A4Y3_PYXAD</name>
<evidence type="ECO:0000313" key="2">
    <source>
        <dbReference type="Proteomes" id="UP001181693"/>
    </source>
</evidence>
<protein>
    <submittedName>
        <fullName evidence="1">Uncharacterized protein</fullName>
    </submittedName>
</protein>
<gene>
    <name evidence="1" type="ORF">GDO54_017566</name>
</gene>